<dbReference type="Pfam" id="PF03446">
    <property type="entry name" value="NAD_binding_2"/>
    <property type="match status" value="1"/>
</dbReference>
<feature type="domain" description="6-phosphogluconate dehydrogenase NADP-binding" evidence="5">
    <location>
        <begin position="4"/>
        <end position="156"/>
    </location>
</feature>
<name>A0A7G6X5B5_9ACTN</name>
<dbReference type="PANTHER" id="PTHR22981">
    <property type="entry name" value="3-HYDROXYISOBUTYRATE DEHYDROGENASE-RELATED"/>
    <property type="match status" value="1"/>
</dbReference>
<evidence type="ECO:0000259" key="6">
    <source>
        <dbReference type="Pfam" id="PF14833"/>
    </source>
</evidence>
<dbReference type="AlphaFoldDB" id="A0A7G6X5B5"/>
<dbReference type="GO" id="GO:0050661">
    <property type="term" value="F:NADP binding"/>
    <property type="evidence" value="ECO:0007669"/>
    <property type="project" value="InterPro"/>
</dbReference>
<evidence type="ECO:0000313" key="8">
    <source>
        <dbReference type="Proteomes" id="UP000515563"/>
    </source>
</evidence>
<evidence type="ECO:0000259" key="5">
    <source>
        <dbReference type="Pfam" id="PF03446"/>
    </source>
</evidence>
<dbReference type="InterPro" id="IPR013328">
    <property type="entry name" value="6PGD_dom2"/>
</dbReference>
<dbReference type="EMBL" id="CP043661">
    <property type="protein sequence ID" value="QNE21430.1"/>
    <property type="molecule type" value="Genomic_DNA"/>
</dbReference>
<keyword evidence="8" id="KW-1185">Reference proteome</keyword>
<dbReference type="InterPro" id="IPR036291">
    <property type="entry name" value="NAD(P)-bd_dom_sf"/>
</dbReference>
<evidence type="ECO:0000256" key="1">
    <source>
        <dbReference type="ARBA" id="ARBA00009080"/>
    </source>
</evidence>
<dbReference type="GO" id="GO:0006574">
    <property type="term" value="P:L-valine catabolic process"/>
    <property type="evidence" value="ECO:0007669"/>
    <property type="project" value="TreeGrafter"/>
</dbReference>
<organism evidence="7 8">
    <name type="scientific">Kribbella qitaiheensis</name>
    <dbReference type="NCBI Taxonomy" id="1544730"/>
    <lineage>
        <taxon>Bacteria</taxon>
        <taxon>Bacillati</taxon>
        <taxon>Actinomycetota</taxon>
        <taxon>Actinomycetes</taxon>
        <taxon>Propionibacteriales</taxon>
        <taxon>Kribbellaceae</taxon>
        <taxon>Kribbella</taxon>
    </lineage>
</organism>
<dbReference type="Gene3D" id="1.10.1040.10">
    <property type="entry name" value="N-(1-d-carboxylethyl)-l-norvaline Dehydrogenase, domain 2"/>
    <property type="match status" value="1"/>
</dbReference>
<dbReference type="PANTHER" id="PTHR22981:SF84">
    <property type="entry name" value="3-HYDROXYISOBUTYRATE DEHYDROGENASE"/>
    <property type="match status" value="1"/>
</dbReference>
<keyword evidence="2" id="KW-0560">Oxidoreductase</keyword>
<dbReference type="RefSeq" id="WP_185443833.1">
    <property type="nucleotide sequence ID" value="NZ_CP043661.1"/>
</dbReference>
<dbReference type="GO" id="GO:0051287">
    <property type="term" value="F:NAD binding"/>
    <property type="evidence" value="ECO:0007669"/>
    <property type="project" value="InterPro"/>
</dbReference>
<keyword evidence="3" id="KW-0520">NAD</keyword>
<dbReference type="SUPFAM" id="SSF51735">
    <property type="entry name" value="NAD(P)-binding Rossmann-fold domains"/>
    <property type="match status" value="1"/>
</dbReference>
<comment type="similarity">
    <text evidence="1">Belongs to the HIBADH-related family.</text>
</comment>
<dbReference type="PROSITE" id="PS00065">
    <property type="entry name" value="D_2_HYDROXYACID_DH_1"/>
    <property type="match status" value="1"/>
</dbReference>
<sequence>MTVEIAVVGGGRIGLPVAERLVAGGHPVRVFDVRPEVEAAAASVGAGWGEPTAAEVVITVLPGSPELRQVMLGGLLDRLDPACTWIDLTSASPALGTELAAAAARRGVAYLDAALGGGVSAAENGSMKLYVGGDAEVLDRVRPILGCFAGQIHHMGEAGSGYLTKLLINLLWFGQAVATGEALLLGQSAGLDPRRLTEVMLDSAASSEFIASYLPSVFAGDYLPNFGLDRCVEELDSLEELAQTRRTPYDVSSAVGRLYHQALDAFGPVDGELLGIAYLEQAADRELAEPSDRPPK</sequence>
<feature type="active site" evidence="4">
    <location>
        <position position="165"/>
    </location>
</feature>
<dbReference type="Proteomes" id="UP000515563">
    <property type="component" value="Chromosome"/>
</dbReference>
<feature type="domain" description="3-hydroxyisobutyrate dehydrogenase-like NAD-binding" evidence="6">
    <location>
        <begin position="159"/>
        <end position="267"/>
    </location>
</feature>
<dbReference type="InterPro" id="IPR029154">
    <property type="entry name" value="HIBADH-like_NADP-bd"/>
</dbReference>
<dbReference type="Pfam" id="PF14833">
    <property type="entry name" value="NAD_binding_11"/>
    <property type="match status" value="1"/>
</dbReference>
<dbReference type="KEGG" id="kqi:F1D05_30280"/>
<dbReference type="Gene3D" id="3.40.50.720">
    <property type="entry name" value="NAD(P)-binding Rossmann-like Domain"/>
    <property type="match status" value="1"/>
</dbReference>
<gene>
    <name evidence="7" type="ORF">F1D05_30280</name>
</gene>
<dbReference type="InterPro" id="IPR029752">
    <property type="entry name" value="D-isomer_DH_CS1"/>
</dbReference>
<accession>A0A7G6X5B5</accession>
<protein>
    <submittedName>
        <fullName evidence="7">NAD(P)-dependent oxidoreductase</fullName>
    </submittedName>
</protein>
<evidence type="ECO:0000256" key="4">
    <source>
        <dbReference type="PIRSR" id="PIRSR000103-1"/>
    </source>
</evidence>
<reference evidence="8" key="1">
    <citation type="submission" date="2019-09" db="EMBL/GenBank/DDBJ databases">
        <title>Antimicrobial potential of Antarctic Bacteria.</title>
        <authorList>
            <person name="Benaud N."/>
            <person name="Edwards R.J."/>
            <person name="Ferrari B.C."/>
        </authorList>
    </citation>
    <scope>NUCLEOTIDE SEQUENCE [LARGE SCALE GENOMIC DNA]</scope>
    <source>
        <strain evidence="8">SPB151</strain>
    </source>
</reference>
<dbReference type="InterPro" id="IPR006115">
    <property type="entry name" value="6PGDH_NADP-bd"/>
</dbReference>
<evidence type="ECO:0000256" key="2">
    <source>
        <dbReference type="ARBA" id="ARBA00023002"/>
    </source>
</evidence>
<evidence type="ECO:0000313" key="7">
    <source>
        <dbReference type="EMBL" id="QNE21430.1"/>
    </source>
</evidence>
<reference evidence="7 8" key="2">
    <citation type="journal article" date="2020" name="Microbiol. Resour. Announc.">
        <title>Antarctic desert soil bacteria exhibit high novel natural product potential, evaluated through long-read genome sequencing and comparative genomics.</title>
        <authorList>
            <person name="Benaud N."/>
            <person name="Edwards R.J."/>
            <person name="Amos T.G."/>
            <person name="D'Agostino P.M."/>
            <person name="Gutierrez-Chavez C."/>
            <person name="Montgomery K."/>
            <person name="Nicetic I."/>
            <person name="Ferrari B.C."/>
        </authorList>
    </citation>
    <scope>NUCLEOTIDE SEQUENCE [LARGE SCALE GENOMIC DNA]</scope>
    <source>
        <strain evidence="7 8">SPB151</strain>
    </source>
</reference>
<evidence type="ECO:0000256" key="3">
    <source>
        <dbReference type="ARBA" id="ARBA00023027"/>
    </source>
</evidence>
<proteinExistence type="inferred from homology"/>
<dbReference type="InterPro" id="IPR008927">
    <property type="entry name" value="6-PGluconate_DH-like_C_sf"/>
</dbReference>
<dbReference type="GO" id="GO:0008442">
    <property type="term" value="F:3-hydroxyisobutyrate dehydrogenase activity"/>
    <property type="evidence" value="ECO:0007669"/>
    <property type="project" value="TreeGrafter"/>
</dbReference>
<dbReference type="PIRSF" id="PIRSF000103">
    <property type="entry name" value="HIBADH"/>
    <property type="match status" value="1"/>
</dbReference>
<dbReference type="SUPFAM" id="SSF48179">
    <property type="entry name" value="6-phosphogluconate dehydrogenase C-terminal domain-like"/>
    <property type="match status" value="1"/>
</dbReference>
<dbReference type="InterPro" id="IPR015815">
    <property type="entry name" value="HIBADH-related"/>
</dbReference>